<gene>
    <name evidence="3" type="ORF">PCANC_26663</name>
</gene>
<name>A0A2N5RW86_9BASI</name>
<dbReference type="GO" id="GO:0019887">
    <property type="term" value="F:protein kinase regulator activity"/>
    <property type="evidence" value="ECO:0007669"/>
    <property type="project" value="TreeGrafter"/>
</dbReference>
<accession>A0A2N5RW86</accession>
<organism evidence="3 4">
    <name type="scientific">Puccinia coronata f. sp. avenae</name>
    <dbReference type="NCBI Taxonomy" id="200324"/>
    <lineage>
        <taxon>Eukaryota</taxon>
        <taxon>Fungi</taxon>
        <taxon>Dikarya</taxon>
        <taxon>Basidiomycota</taxon>
        <taxon>Pucciniomycotina</taxon>
        <taxon>Pucciniomycetes</taxon>
        <taxon>Pucciniales</taxon>
        <taxon>Pucciniaceae</taxon>
        <taxon>Puccinia</taxon>
    </lineage>
</organism>
<evidence type="ECO:0000256" key="1">
    <source>
        <dbReference type="ARBA" id="ARBA00022737"/>
    </source>
</evidence>
<dbReference type="OrthoDB" id="2157641at2759"/>
<evidence type="ECO:0000313" key="4">
    <source>
        <dbReference type="Proteomes" id="UP000235388"/>
    </source>
</evidence>
<dbReference type="GO" id="GO:0034198">
    <property type="term" value="P:cellular response to amino acid starvation"/>
    <property type="evidence" value="ECO:0007669"/>
    <property type="project" value="TreeGrafter"/>
</dbReference>
<dbReference type="GO" id="GO:0006417">
    <property type="term" value="P:regulation of translation"/>
    <property type="evidence" value="ECO:0007669"/>
    <property type="project" value="TreeGrafter"/>
</dbReference>
<dbReference type="EMBL" id="PGCJ01001469">
    <property type="protein sequence ID" value="PLW05256.1"/>
    <property type="molecule type" value="Genomic_DNA"/>
</dbReference>
<proteinExistence type="predicted"/>
<dbReference type="GO" id="GO:0005829">
    <property type="term" value="C:cytosol"/>
    <property type="evidence" value="ECO:0007669"/>
    <property type="project" value="TreeGrafter"/>
</dbReference>
<feature type="compositionally biased region" description="Basic and acidic residues" evidence="2">
    <location>
        <begin position="445"/>
        <end position="456"/>
    </location>
</feature>
<feature type="region of interest" description="Disordered" evidence="2">
    <location>
        <begin position="16"/>
        <end position="49"/>
    </location>
</feature>
<reference evidence="3 4" key="1">
    <citation type="submission" date="2017-11" db="EMBL/GenBank/DDBJ databases">
        <title>De novo assembly and phasing of dikaryotic genomes from two isolates of Puccinia coronata f. sp. avenae, the causal agent of oat crown rust.</title>
        <authorList>
            <person name="Miller M.E."/>
            <person name="Zhang Y."/>
            <person name="Omidvar V."/>
            <person name="Sperschneider J."/>
            <person name="Schwessinger B."/>
            <person name="Raley C."/>
            <person name="Palmer J.M."/>
            <person name="Garnica D."/>
            <person name="Upadhyaya N."/>
            <person name="Rathjen J."/>
            <person name="Taylor J.M."/>
            <person name="Park R.F."/>
            <person name="Dodds P.N."/>
            <person name="Hirsch C.D."/>
            <person name="Kianian S.F."/>
            <person name="Figueroa M."/>
        </authorList>
    </citation>
    <scope>NUCLEOTIDE SEQUENCE [LARGE SCALE GENOMIC DNA]</scope>
    <source>
        <strain evidence="3">12NC29</strain>
    </source>
</reference>
<sequence>MFNSLSGASNSLYNTNNQSLGGLHPDESRSTEQASLHASTHPFPNRAVNNQEGGVYAQLSNLEPSQAWSKISFSNIPRTSITADPAKTNYRTGSSASKVIRNWRTSFIDHGQMLPGSGPSSQLSARPSMKRWRDLLCNGSQSIIKASRVSKYHILAKQWQSPRKKLKSLLKDIYLTIKGHPIAQHPAESHSQESETLLRRLSSYIAMPTADASRVALVDTLGKERRDRVLAAVYITRQDSTSIVRTTLVHIWKALVNNTPKTAREVMPVAGPFFDFESQALTKIVRSASKLSHTPTAPCTVPLLFGNGHGHCKLCVYARANALSEPAGGLVRGLHQCLAQGPPQLEAKRQVVYALQMLHSTAAIRLLLVLFTLLPQSVPISHSVIRPYPFLKLIHFRSTLLGLLPLTLTPHPSPTLNPSADYGGDEPAILDAVICALDLLDRRPTPSFTHPRDRTRSKISPPLGGQD</sequence>
<keyword evidence="4" id="KW-1185">Reference proteome</keyword>
<dbReference type="PANTHER" id="PTHR23346:SF7">
    <property type="entry name" value="STALLED RIBOSOME SENSOR GCN1"/>
    <property type="match status" value="1"/>
</dbReference>
<dbReference type="Proteomes" id="UP000235388">
    <property type="component" value="Unassembled WGS sequence"/>
</dbReference>
<dbReference type="AlphaFoldDB" id="A0A2N5RW86"/>
<evidence type="ECO:0000313" key="3">
    <source>
        <dbReference type="EMBL" id="PLW05256.1"/>
    </source>
</evidence>
<dbReference type="PANTHER" id="PTHR23346">
    <property type="entry name" value="TRANSLATIONAL ACTIVATOR GCN1-RELATED"/>
    <property type="match status" value="1"/>
</dbReference>
<protein>
    <submittedName>
        <fullName evidence="3">Uncharacterized protein</fullName>
    </submittedName>
</protein>
<feature type="region of interest" description="Disordered" evidence="2">
    <location>
        <begin position="445"/>
        <end position="467"/>
    </location>
</feature>
<evidence type="ECO:0000256" key="2">
    <source>
        <dbReference type="SAM" id="MobiDB-lite"/>
    </source>
</evidence>
<keyword evidence="1" id="KW-0677">Repeat</keyword>
<comment type="caution">
    <text evidence="3">The sequence shown here is derived from an EMBL/GenBank/DDBJ whole genome shotgun (WGS) entry which is preliminary data.</text>
</comment>
<dbReference type="STRING" id="200324.A0A2N5RW86"/>